<protein>
    <recommendedName>
        <fullName evidence="7">Rhodopsin domain-containing protein</fullName>
    </recommendedName>
</protein>
<dbReference type="EMBL" id="ML986598">
    <property type="protein sequence ID" value="KAF2266440.1"/>
    <property type="molecule type" value="Genomic_DNA"/>
</dbReference>
<accession>A0A9P4KHC4</accession>
<feature type="transmembrane region" description="Helical" evidence="6">
    <location>
        <begin position="91"/>
        <end position="112"/>
    </location>
</feature>
<proteinExistence type="inferred from homology"/>
<dbReference type="OrthoDB" id="3934549at2759"/>
<feature type="transmembrane region" description="Helical" evidence="6">
    <location>
        <begin position="12"/>
        <end position="30"/>
    </location>
</feature>
<feature type="domain" description="Rhodopsin" evidence="7">
    <location>
        <begin position="26"/>
        <end position="265"/>
    </location>
</feature>
<feature type="transmembrane region" description="Helical" evidence="6">
    <location>
        <begin position="119"/>
        <end position="141"/>
    </location>
</feature>
<keyword evidence="2 6" id="KW-0812">Transmembrane</keyword>
<comment type="subcellular location">
    <subcellularLocation>
        <location evidence="1">Membrane</location>
        <topology evidence="1">Multi-pass membrane protein</topology>
    </subcellularLocation>
</comment>
<evidence type="ECO:0000256" key="5">
    <source>
        <dbReference type="ARBA" id="ARBA00038359"/>
    </source>
</evidence>
<reference evidence="9" key="1">
    <citation type="journal article" date="2020" name="Stud. Mycol.">
        <title>101 Dothideomycetes genomes: A test case for predicting lifestyles and emergence of pathogens.</title>
        <authorList>
            <person name="Haridas S."/>
            <person name="Albert R."/>
            <person name="Binder M."/>
            <person name="Bloem J."/>
            <person name="LaButti K."/>
            <person name="Salamov A."/>
            <person name="Andreopoulos B."/>
            <person name="Baker S."/>
            <person name="Barry K."/>
            <person name="Bills G."/>
            <person name="Bluhm B."/>
            <person name="Cannon C."/>
            <person name="Castanera R."/>
            <person name="Culley D."/>
            <person name="Daum C."/>
            <person name="Ezra D."/>
            <person name="Gonzalez J."/>
            <person name="Henrissat B."/>
            <person name="Kuo A."/>
            <person name="Liang C."/>
            <person name="Lipzen A."/>
            <person name="Lutzoni F."/>
            <person name="Magnuson J."/>
            <person name="Mondo S."/>
            <person name="Nolan M."/>
            <person name="Ohm R."/>
            <person name="Pangilinan J."/>
            <person name="Park H.-J."/>
            <person name="Ramirez L."/>
            <person name="Alfaro M."/>
            <person name="Sun H."/>
            <person name="Tritt A."/>
            <person name="Yoshinaga Y."/>
            <person name="Zwiers L.-H."/>
            <person name="Turgeon B."/>
            <person name="Goodwin S."/>
            <person name="Spatafora J."/>
            <person name="Crous P."/>
            <person name="Grigoriev I."/>
        </authorList>
    </citation>
    <scope>NUCLEOTIDE SEQUENCE [LARGE SCALE GENOMIC DNA]</scope>
    <source>
        <strain evidence="9">CBS 304.66</strain>
    </source>
</reference>
<evidence type="ECO:0000256" key="1">
    <source>
        <dbReference type="ARBA" id="ARBA00004141"/>
    </source>
</evidence>
<evidence type="ECO:0000256" key="2">
    <source>
        <dbReference type="ARBA" id="ARBA00022692"/>
    </source>
</evidence>
<evidence type="ECO:0000256" key="6">
    <source>
        <dbReference type="SAM" id="Phobius"/>
    </source>
</evidence>
<dbReference type="AlphaFoldDB" id="A0A9P4KHC4"/>
<dbReference type="PANTHER" id="PTHR33048:SF42">
    <property type="entry name" value="INTEGRAL MEMBRANE PROTEIN"/>
    <property type="match status" value="1"/>
</dbReference>
<dbReference type="GO" id="GO:0016020">
    <property type="term" value="C:membrane"/>
    <property type="evidence" value="ECO:0007669"/>
    <property type="project" value="UniProtKB-SubCell"/>
</dbReference>
<sequence length="336" mass="37616">MVESNGPKIVIALWAMSAISFLFIALRFFCKARHTNRLGTDDAILAIAWVFALIYAAFMTESVRWGLGKHSTNIDAADKIPMYKNLFVGEFFALIAIPTSKTSFAVTLLRLVAKNWQKWFIWFVIISMNVVLWLCGILLFIQCKPIEKNWRKDMPGTCWNSDIQDNYSVFAGAYSAFLDVVLATFPCVIIWNLQMGKREKVGVISAMSLGFLAGITAAVKTSFLPGAGNWKDPIYSLADLLIWSHAETAVTIVASCIPFFRVLIKNTTSKGSKPYRHSYRLESFHNTGRRQKHHGSVDVGDDMSETSILRNAVQGGAIVKMNEISVEYHVEKPTKA</sequence>
<feature type="transmembrane region" description="Helical" evidence="6">
    <location>
        <begin position="169"/>
        <end position="191"/>
    </location>
</feature>
<gene>
    <name evidence="8" type="ORF">CC78DRAFT_147847</name>
</gene>
<feature type="transmembrane region" description="Helical" evidence="6">
    <location>
        <begin position="42"/>
        <end position="60"/>
    </location>
</feature>
<comment type="similarity">
    <text evidence="5">Belongs to the SAT4 family.</text>
</comment>
<evidence type="ECO:0000259" key="7">
    <source>
        <dbReference type="Pfam" id="PF20684"/>
    </source>
</evidence>
<name>A0A9P4KHC4_9PLEO</name>
<dbReference type="PANTHER" id="PTHR33048">
    <property type="entry name" value="PTH11-LIKE INTEGRAL MEMBRANE PROTEIN (AFU_ORTHOLOGUE AFUA_5G11245)"/>
    <property type="match status" value="1"/>
</dbReference>
<dbReference type="Pfam" id="PF20684">
    <property type="entry name" value="Fung_rhodopsin"/>
    <property type="match status" value="1"/>
</dbReference>
<feature type="transmembrane region" description="Helical" evidence="6">
    <location>
        <begin position="243"/>
        <end position="264"/>
    </location>
</feature>
<keyword evidence="9" id="KW-1185">Reference proteome</keyword>
<organism evidence="8 9">
    <name type="scientific">Lojkania enalia</name>
    <dbReference type="NCBI Taxonomy" id="147567"/>
    <lineage>
        <taxon>Eukaryota</taxon>
        <taxon>Fungi</taxon>
        <taxon>Dikarya</taxon>
        <taxon>Ascomycota</taxon>
        <taxon>Pezizomycotina</taxon>
        <taxon>Dothideomycetes</taxon>
        <taxon>Pleosporomycetidae</taxon>
        <taxon>Pleosporales</taxon>
        <taxon>Pleosporales incertae sedis</taxon>
        <taxon>Lojkania</taxon>
    </lineage>
</organism>
<evidence type="ECO:0000256" key="3">
    <source>
        <dbReference type="ARBA" id="ARBA00022989"/>
    </source>
</evidence>
<dbReference type="InterPro" id="IPR049326">
    <property type="entry name" value="Rhodopsin_dom_fungi"/>
</dbReference>
<feature type="transmembrane region" description="Helical" evidence="6">
    <location>
        <begin position="203"/>
        <end position="223"/>
    </location>
</feature>
<dbReference type="Proteomes" id="UP000800093">
    <property type="component" value="Unassembled WGS sequence"/>
</dbReference>
<evidence type="ECO:0000256" key="4">
    <source>
        <dbReference type="ARBA" id="ARBA00023136"/>
    </source>
</evidence>
<comment type="caution">
    <text evidence="8">The sequence shown here is derived from an EMBL/GenBank/DDBJ whole genome shotgun (WGS) entry which is preliminary data.</text>
</comment>
<evidence type="ECO:0000313" key="9">
    <source>
        <dbReference type="Proteomes" id="UP000800093"/>
    </source>
</evidence>
<keyword evidence="4 6" id="KW-0472">Membrane</keyword>
<dbReference type="InterPro" id="IPR052337">
    <property type="entry name" value="SAT4-like"/>
</dbReference>
<keyword evidence="3 6" id="KW-1133">Transmembrane helix</keyword>
<evidence type="ECO:0000313" key="8">
    <source>
        <dbReference type="EMBL" id="KAF2266440.1"/>
    </source>
</evidence>